<reference evidence="1 2" key="1">
    <citation type="submission" date="2024-09" db="EMBL/GenBank/DDBJ databases">
        <authorList>
            <person name="Sun Q."/>
            <person name="Mori K."/>
        </authorList>
    </citation>
    <scope>NUCLEOTIDE SEQUENCE [LARGE SCALE GENOMIC DNA]</scope>
    <source>
        <strain evidence="1 2">CCM 4839</strain>
    </source>
</reference>
<protein>
    <submittedName>
        <fullName evidence="1">Uncharacterized protein</fullName>
    </submittedName>
</protein>
<dbReference type="EMBL" id="JBHLVF010000047">
    <property type="protein sequence ID" value="MFC0395772.1"/>
    <property type="molecule type" value="Genomic_DNA"/>
</dbReference>
<name>A0ABV6JIQ1_9BACL</name>
<proteinExistence type="predicted"/>
<comment type="caution">
    <text evidence="1">The sequence shown here is derived from an EMBL/GenBank/DDBJ whole genome shotgun (WGS) entry which is preliminary data.</text>
</comment>
<keyword evidence="2" id="KW-1185">Reference proteome</keyword>
<dbReference type="RefSeq" id="WP_204817667.1">
    <property type="nucleotide sequence ID" value="NZ_JANHOF010000002.1"/>
</dbReference>
<organism evidence="1 2">
    <name type="scientific">Paenibacillus mendelii</name>
    <dbReference type="NCBI Taxonomy" id="206163"/>
    <lineage>
        <taxon>Bacteria</taxon>
        <taxon>Bacillati</taxon>
        <taxon>Bacillota</taxon>
        <taxon>Bacilli</taxon>
        <taxon>Bacillales</taxon>
        <taxon>Paenibacillaceae</taxon>
        <taxon>Paenibacillus</taxon>
    </lineage>
</organism>
<evidence type="ECO:0000313" key="1">
    <source>
        <dbReference type="EMBL" id="MFC0395772.1"/>
    </source>
</evidence>
<sequence>MLCPICNGLEQLSAACPVCSSPADDCGLLVDYTAPYAPYQPYDEASSNFMETMIFDQKCQHVVYCQRCDVVYEVTIQKWREGGT</sequence>
<dbReference type="Proteomes" id="UP001589818">
    <property type="component" value="Unassembled WGS sequence"/>
</dbReference>
<accession>A0ABV6JIQ1</accession>
<evidence type="ECO:0000313" key="2">
    <source>
        <dbReference type="Proteomes" id="UP001589818"/>
    </source>
</evidence>
<gene>
    <name evidence="1" type="ORF">ACFFJ8_30920</name>
</gene>